<organism evidence="1 2">
    <name type="scientific">Chitinophaga niabensis</name>
    <dbReference type="NCBI Taxonomy" id="536979"/>
    <lineage>
        <taxon>Bacteria</taxon>
        <taxon>Pseudomonadati</taxon>
        <taxon>Bacteroidota</taxon>
        <taxon>Chitinophagia</taxon>
        <taxon>Chitinophagales</taxon>
        <taxon>Chitinophagaceae</taxon>
        <taxon>Chitinophaga</taxon>
    </lineage>
</organism>
<proteinExistence type="predicted"/>
<evidence type="ECO:0000313" key="1">
    <source>
        <dbReference type="EMBL" id="SIO38114.1"/>
    </source>
</evidence>
<name>A0A1N6J1A5_9BACT</name>
<dbReference type="EMBL" id="FSRA01000002">
    <property type="protein sequence ID" value="SIO38114.1"/>
    <property type="molecule type" value="Genomic_DNA"/>
</dbReference>
<sequence length="579" mass="67041">MNIDLKRTGLILLVACMGVLSKASAQLLNEFRPRYMDKPAHVDLDGDGDPDLIKIRLFNGANAIWVDDDDDMTYSDTEGDLDSDCLLIDRNGDGVFAGPGDLSVDWIDNDGDGEADMQLVVENSDLKSVDGWDWSSNYMWIIDDEKDGAFHFINWKELVLRCWTHGGASNFFEDYHGQTLFLKTHAPSYRIKDPGINWENPFIFYDADHDGLTEMSVRLEDKGRFDSAGDVSLNGVVNRAFLSIDLDNDNAPSNEFDYDFSLYFEGKGFSYKDQVHKINNDHADIDARISHLLYDKRWRALNTLVYTSRDVALDRIFNKGEWSRCWMVFDEDDDCERWERVEFYEPKNLFRIGKNNNGIDHNPQADAAGDRGEWDEDNSGKGKLYIGFDGKIHLYGAEKGCWRIDQNAACYQGWGGLYEGGYERLPDEPKQFPTIAYEDTDGDGFFDLIKHDLDGDATFERVTNLRPFNIRYEIIDTRKFTYKEYHNLFEKVADEMWSNALQSIKVAKALKINYKWYASLTSPKSKWEKYSNGYWLQFYIFNDLLTHFEKSNQTDKINTLMKAYYERNWTPLLESIINN</sequence>
<dbReference type="AlphaFoldDB" id="A0A1N6J1A5"/>
<dbReference type="OrthoDB" id="9772435at2"/>
<protein>
    <submittedName>
        <fullName evidence="1">Uncharacterized protein</fullName>
    </submittedName>
</protein>
<keyword evidence="2" id="KW-1185">Reference proteome</keyword>
<dbReference type="Proteomes" id="UP000185003">
    <property type="component" value="Unassembled WGS sequence"/>
</dbReference>
<accession>A0A1N6J1A5</accession>
<evidence type="ECO:0000313" key="2">
    <source>
        <dbReference type="Proteomes" id="UP000185003"/>
    </source>
</evidence>
<dbReference type="RefSeq" id="WP_074240773.1">
    <property type="nucleotide sequence ID" value="NZ_FSRA01000002.1"/>
</dbReference>
<reference evidence="1 2" key="1">
    <citation type="submission" date="2016-11" db="EMBL/GenBank/DDBJ databases">
        <authorList>
            <person name="Jaros S."/>
            <person name="Januszkiewicz K."/>
            <person name="Wedrychowicz H."/>
        </authorList>
    </citation>
    <scope>NUCLEOTIDE SEQUENCE [LARGE SCALE GENOMIC DNA]</scope>
    <source>
        <strain evidence="1 2">DSM 24787</strain>
    </source>
</reference>
<dbReference type="STRING" id="536979.SAMN04488055_3544"/>
<gene>
    <name evidence="1" type="ORF">SAMN04488055_3544</name>
</gene>